<protein>
    <submittedName>
        <fullName evidence="1">Uncharacterized protein</fullName>
    </submittedName>
</protein>
<sequence>MMIVEPSDRERAEWPDATETYVEALEENNRGLRRQLCEAKTLNNIKDCPWCDTPPVMPDLPVSEKFMVSCANPKCEVQPYTTQETKPKAVRAWNRRNRSFELTADHCDYYEQKLIPKLKAEVTKHLRLAEHCESLHDELSSLETLRELVKTYFEVNEIGCECCTVRDCGECMVCLILKSIREEKDVTRQD</sequence>
<dbReference type="AlphaFoldDB" id="A0A0F9HT96"/>
<organism evidence="1">
    <name type="scientific">marine sediment metagenome</name>
    <dbReference type="NCBI Taxonomy" id="412755"/>
    <lineage>
        <taxon>unclassified sequences</taxon>
        <taxon>metagenomes</taxon>
        <taxon>ecological metagenomes</taxon>
    </lineage>
</organism>
<proteinExistence type="predicted"/>
<evidence type="ECO:0000313" key="1">
    <source>
        <dbReference type="EMBL" id="KKM18601.1"/>
    </source>
</evidence>
<accession>A0A0F9HT96</accession>
<gene>
    <name evidence="1" type="ORF">LCGC14_1664060</name>
</gene>
<reference evidence="1" key="1">
    <citation type="journal article" date="2015" name="Nature">
        <title>Complex archaea that bridge the gap between prokaryotes and eukaryotes.</title>
        <authorList>
            <person name="Spang A."/>
            <person name="Saw J.H."/>
            <person name="Jorgensen S.L."/>
            <person name="Zaremba-Niedzwiedzka K."/>
            <person name="Martijn J."/>
            <person name="Lind A.E."/>
            <person name="van Eijk R."/>
            <person name="Schleper C."/>
            <person name="Guy L."/>
            <person name="Ettema T.J."/>
        </authorList>
    </citation>
    <scope>NUCLEOTIDE SEQUENCE</scope>
</reference>
<dbReference type="EMBL" id="LAZR01014186">
    <property type="protein sequence ID" value="KKM18601.1"/>
    <property type="molecule type" value="Genomic_DNA"/>
</dbReference>
<name>A0A0F9HT96_9ZZZZ</name>
<comment type="caution">
    <text evidence="1">The sequence shown here is derived from an EMBL/GenBank/DDBJ whole genome shotgun (WGS) entry which is preliminary data.</text>
</comment>